<evidence type="ECO:0000256" key="3">
    <source>
        <dbReference type="ARBA" id="ARBA00022723"/>
    </source>
</evidence>
<dbReference type="Pfam" id="PF01751">
    <property type="entry name" value="Toprim"/>
    <property type="match status" value="1"/>
</dbReference>
<dbReference type="SMART" id="SM00493">
    <property type="entry name" value="TOPRIM"/>
    <property type="match status" value="1"/>
</dbReference>
<dbReference type="InterPro" id="IPR028612">
    <property type="entry name" value="Topoisom_1_IA"/>
</dbReference>
<keyword evidence="3" id="KW-0479">Metal-binding</keyword>
<evidence type="ECO:0000256" key="7">
    <source>
        <dbReference type="ARBA" id="ARBA00023029"/>
    </source>
</evidence>
<feature type="site" description="Interaction with DNA" evidence="10">
    <location>
        <position position="518"/>
    </location>
</feature>
<feature type="site" description="Interaction with DNA" evidence="10">
    <location>
        <position position="136"/>
    </location>
</feature>
<dbReference type="PRINTS" id="PR00417">
    <property type="entry name" value="PRTPISMRASEI"/>
</dbReference>
<keyword evidence="7 10" id="KW-0799">Topoisomerase</keyword>
<comment type="caution">
    <text evidence="13">The sequence shown here is derived from an EMBL/GenBank/DDBJ whole genome shotgun (WGS) entry which is preliminary data.</text>
</comment>
<dbReference type="PROSITE" id="PS52039">
    <property type="entry name" value="TOPO_IA_2"/>
    <property type="match status" value="1"/>
</dbReference>
<evidence type="ECO:0000256" key="9">
    <source>
        <dbReference type="ARBA" id="ARBA00023235"/>
    </source>
</evidence>
<dbReference type="Gene3D" id="3.40.50.140">
    <property type="match status" value="1"/>
</dbReference>
<evidence type="ECO:0000256" key="10">
    <source>
        <dbReference type="HAMAP-Rule" id="MF_00952"/>
    </source>
</evidence>
<evidence type="ECO:0000256" key="8">
    <source>
        <dbReference type="ARBA" id="ARBA00023125"/>
    </source>
</evidence>
<dbReference type="InterPro" id="IPR013824">
    <property type="entry name" value="Topo_IA_cen_sub1"/>
</dbReference>
<comment type="function">
    <text evidence="10">Releases the supercoiling and torsional tension of DNA, which is introduced during the DNA replication and transcription, by transiently cleaving and rejoining one strand of the DNA duplex. Introduces a single-strand break via transesterification at a target site in duplex DNA. The scissile phosphodiester is attacked by the catalytic tyrosine of the enzyme, resulting in the formation of a DNA-(5'-phosphotyrosyl)-enzyme intermediate and the expulsion of a 3'-OH DNA strand. The free DNA strand then undergoes passage around the unbroken strand, thus removing DNA supercoils. Finally, in the religation step, the DNA 3'-OH attacks the covalent intermediate to expel the active-site tyrosine and restore the DNA phosphodiester backbone.</text>
</comment>
<dbReference type="Pfam" id="PF01396">
    <property type="entry name" value="Zn_ribbon_Top1"/>
    <property type="match status" value="2"/>
</dbReference>
<dbReference type="SUPFAM" id="SSF56712">
    <property type="entry name" value="Prokaryotic type I DNA topoisomerase"/>
    <property type="match status" value="1"/>
</dbReference>
<dbReference type="Gene3D" id="3.30.65.10">
    <property type="entry name" value="Bacterial Topoisomerase I, domain 1"/>
    <property type="match status" value="1"/>
</dbReference>
<dbReference type="PANTHER" id="PTHR42785:SF1">
    <property type="entry name" value="DNA TOPOISOMERASE"/>
    <property type="match status" value="1"/>
</dbReference>
<dbReference type="SMART" id="SM00436">
    <property type="entry name" value="TOP1Bc"/>
    <property type="match status" value="1"/>
</dbReference>
<feature type="domain" description="Toprim" evidence="11">
    <location>
        <begin position="1"/>
        <end position="111"/>
    </location>
</feature>
<dbReference type="CDD" id="cd00186">
    <property type="entry name" value="TOP1Ac"/>
    <property type="match status" value="1"/>
</dbReference>
<dbReference type="Proteomes" id="UP000178935">
    <property type="component" value="Unassembled WGS sequence"/>
</dbReference>
<feature type="site" description="Interaction with DNA" evidence="10">
    <location>
        <position position="151"/>
    </location>
</feature>
<dbReference type="Gene3D" id="2.70.20.10">
    <property type="entry name" value="Topoisomerase I, domain 3"/>
    <property type="match status" value="1"/>
</dbReference>
<dbReference type="PROSITE" id="PS50880">
    <property type="entry name" value="TOPRIM"/>
    <property type="match status" value="1"/>
</dbReference>
<dbReference type="NCBIfam" id="TIGR01051">
    <property type="entry name" value="topA_bact"/>
    <property type="match status" value="1"/>
</dbReference>
<feature type="site" description="Interaction with DNA" evidence="10">
    <location>
        <position position="313"/>
    </location>
</feature>
<evidence type="ECO:0000256" key="1">
    <source>
        <dbReference type="ARBA" id="ARBA00000213"/>
    </source>
</evidence>
<dbReference type="PANTHER" id="PTHR42785">
    <property type="entry name" value="DNA TOPOISOMERASE, TYPE IA, CORE"/>
    <property type="match status" value="1"/>
</dbReference>
<organism evidence="13 14">
    <name type="scientific">Candidatus Staskawiczbacteria bacterium RIFOXYD1_FULL_32_13</name>
    <dbReference type="NCBI Taxonomy" id="1802234"/>
    <lineage>
        <taxon>Bacteria</taxon>
        <taxon>Candidatus Staskawicziibacteriota</taxon>
    </lineage>
</organism>
<name>A0A1G2JN08_9BACT</name>
<sequence>MKLVIVESPAKGRNIQSFLGKDYKVLASMGHVRDLPKSEIGVDVENNFEPKYIIPTKAKKNLTLLKKESAKAEETILATDEDREGEAISWHLAEALKLKDPKRIVFHEITEDAINEAILHPRKIDIALVNSQQSRRILDRLVGYKLSPFLWKKISRGLSAGRVQSVAVRLVVDRENEIKAFKPDEYWTVQAELCKCHTRESGYPENAKLTLDSRLHGNDNEKFVATLVKKDGKPIEKLDIKNQIEADEILKDLENSDYIIGKVEKKETKKNPFAPFTTSTLQQTASNKFGFSAKFTMQLAQKLYEQGHITYHRTDSLNLSETSLEASKKFITEKFGENYYNFRKFKAKENAQEAHEAIRPTRPVITPESLGGIDAKQLKLYTLIWQRFVACQMSSAIFDATTVDIVASRHCERSEAISTSGIASSPAPRNDGEYTFRASGQVLKFDGFLKVYPTKFSEADLPVLQEKEKLDLVKIESSQHFTEPPPRFNEASLIKALEKFGIGRPSTYAPTLSTIQTRNYINKNDQKRFFPTEMGVLVNNVLMENFPEIVDVDFTAKMEKELDEVAEGKDTWQKTLKDFYIPFAKKLEEKYKEVKKENTDVATDKICPECAKPMVEKLGRFGRFYACTGFPECKHTESLETKESKEVKSLNIDCPKCKEGQIIFKKSKRGKIFYGCSIYPKCDFAVWDKPFINKDGKSDFCPKCKSILVETKKGIIKCSSKECDFKT</sequence>
<dbReference type="GO" id="GO:0008270">
    <property type="term" value="F:zinc ion binding"/>
    <property type="evidence" value="ECO:0007669"/>
    <property type="project" value="UniProtKB-KW"/>
</dbReference>
<keyword evidence="5" id="KW-0862">Zinc</keyword>
<gene>
    <name evidence="10" type="primary">topA</name>
    <name evidence="13" type="ORF">A2561_04530</name>
</gene>
<keyword evidence="4" id="KW-0863">Zinc-finger</keyword>
<proteinExistence type="inferred from homology"/>
<evidence type="ECO:0000313" key="13">
    <source>
        <dbReference type="EMBL" id="OGZ88537.1"/>
    </source>
</evidence>
<dbReference type="GO" id="GO:0006265">
    <property type="term" value="P:DNA topological change"/>
    <property type="evidence" value="ECO:0007669"/>
    <property type="project" value="UniProtKB-UniRule"/>
</dbReference>
<feature type="site" description="Interaction with DNA" evidence="10">
    <location>
        <position position="135"/>
    </location>
</feature>
<dbReference type="InterPro" id="IPR006171">
    <property type="entry name" value="TOPRIM_dom"/>
</dbReference>
<dbReference type="GO" id="GO:0003917">
    <property type="term" value="F:DNA topoisomerase type I (single strand cut, ATP-independent) activity"/>
    <property type="evidence" value="ECO:0007669"/>
    <property type="project" value="UniProtKB-UniRule"/>
</dbReference>
<feature type="site" description="Interaction with DNA" evidence="10">
    <location>
        <position position="139"/>
    </location>
</feature>
<accession>A0A1G2JN08</accession>
<dbReference type="InterPro" id="IPR003601">
    <property type="entry name" value="Topo_IA_2"/>
</dbReference>
<dbReference type="InterPro" id="IPR013825">
    <property type="entry name" value="Topo_IA_cen_sub2"/>
</dbReference>
<evidence type="ECO:0000313" key="14">
    <source>
        <dbReference type="Proteomes" id="UP000178935"/>
    </source>
</evidence>
<dbReference type="Pfam" id="PF01131">
    <property type="entry name" value="Topoisom_bac"/>
    <property type="match status" value="1"/>
</dbReference>
<dbReference type="HAMAP" id="MF_00952">
    <property type="entry name" value="Topoisom_1_prok"/>
    <property type="match status" value="1"/>
</dbReference>
<evidence type="ECO:0000256" key="2">
    <source>
        <dbReference type="ARBA" id="ARBA00009446"/>
    </source>
</evidence>
<dbReference type="SMART" id="SM00437">
    <property type="entry name" value="TOP1Ac"/>
    <property type="match status" value="1"/>
</dbReference>
<dbReference type="InterPro" id="IPR013498">
    <property type="entry name" value="Topo_IA_Znf"/>
</dbReference>
<evidence type="ECO:0000256" key="4">
    <source>
        <dbReference type="ARBA" id="ARBA00022771"/>
    </source>
</evidence>
<comment type="subunit">
    <text evidence="10">Monomer.</text>
</comment>
<dbReference type="SUPFAM" id="SSF57783">
    <property type="entry name" value="Zinc beta-ribbon"/>
    <property type="match status" value="1"/>
</dbReference>
<feature type="active site" description="O-(5'-phospho-DNA)-tyrosine intermediate" evidence="10">
    <location>
        <position position="311"/>
    </location>
</feature>
<feature type="site" description="Interaction with DNA" evidence="10">
    <location>
        <position position="144"/>
    </location>
</feature>
<dbReference type="GO" id="GO:0005694">
    <property type="term" value="C:chromosome"/>
    <property type="evidence" value="ECO:0007669"/>
    <property type="project" value="InterPro"/>
</dbReference>
<comment type="catalytic activity">
    <reaction evidence="1 10">
        <text>ATP-independent breakage of single-stranded DNA, followed by passage and rejoining.</text>
        <dbReference type="EC" id="5.6.2.1"/>
    </reaction>
</comment>
<reference evidence="13 14" key="1">
    <citation type="journal article" date="2016" name="Nat. Commun.">
        <title>Thousands of microbial genomes shed light on interconnected biogeochemical processes in an aquifer system.</title>
        <authorList>
            <person name="Anantharaman K."/>
            <person name="Brown C.T."/>
            <person name="Hug L.A."/>
            <person name="Sharon I."/>
            <person name="Castelle C.J."/>
            <person name="Probst A.J."/>
            <person name="Thomas B.C."/>
            <person name="Singh A."/>
            <person name="Wilkins M.J."/>
            <person name="Karaoz U."/>
            <person name="Brodie E.L."/>
            <person name="Williams K.H."/>
            <person name="Hubbard S.S."/>
            <person name="Banfield J.F."/>
        </authorList>
    </citation>
    <scope>NUCLEOTIDE SEQUENCE [LARGE SCALE GENOMIC DNA]</scope>
</reference>
<dbReference type="InterPro" id="IPR034149">
    <property type="entry name" value="TOPRIM_TopoI"/>
</dbReference>
<dbReference type="InterPro" id="IPR000380">
    <property type="entry name" value="Topo_IA"/>
</dbReference>
<dbReference type="Gene3D" id="1.10.290.10">
    <property type="entry name" value="Topoisomerase I, domain 4"/>
    <property type="match status" value="1"/>
</dbReference>
<feature type="site" description="Interaction with DNA" evidence="10">
    <location>
        <position position="31"/>
    </location>
</feature>
<keyword evidence="6" id="KW-0460">Magnesium</keyword>
<dbReference type="EMBL" id="MHPU01000020">
    <property type="protein sequence ID" value="OGZ88537.1"/>
    <property type="molecule type" value="Genomic_DNA"/>
</dbReference>
<dbReference type="CDD" id="cd03363">
    <property type="entry name" value="TOPRIM_TopoIA_TopoI"/>
    <property type="match status" value="1"/>
</dbReference>
<dbReference type="GO" id="GO:0003677">
    <property type="term" value="F:DNA binding"/>
    <property type="evidence" value="ECO:0007669"/>
    <property type="project" value="UniProtKB-KW"/>
</dbReference>
<evidence type="ECO:0000259" key="11">
    <source>
        <dbReference type="PROSITE" id="PS50880"/>
    </source>
</evidence>
<keyword evidence="9 10" id="KW-0413">Isomerase</keyword>
<dbReference type="InterPro" id="IPR005733">
    <property type="entry name" value="TopoI_bac-type"/>
</dbReference>
<dbReference type="EC" id="5.6.2.1" evidence="10"/>
<dbReference type="AlphaFoldDB" id="A0A1G2JN08"/>
<feature type="domain" description="Topo IA-type catalytic" evidence="12">
    <location>
        <begin position="125"/>
        <end position="587"/>
    </location>
</feature>
<dbReference type="InterPro" id="IPR023406">
    <property type="entry name" value="Topo_IA_AS"/>
</dbReference>
<evidence type="ECO:0000256" key="5">
    <source>
        <dbReference type="ARBA" id="ARBA00022833"/>
    </source>
</evidence>
<dbReference type="InterPro" id="IPR013826">
    <property type="entry name" value="Topo_IA_cen_sub3"/>
</dbReference>
<dbReference type="PROSITE" id="PS00396">
    <property type="entry name" value="TOPO_IA_1"/>
    <property type="match status" value="1"/>
</dbReference>
<dbReference type="Gene3D" id="1.10.460.10">
    <property type="entry name" value="Topoisomerase I, domain 2"/>
    <property type="match status" value="1"/>
</dbReference>
<dbReference type="InterPro" id="IPR023405">
    <property type="entry name" value="Topo_IA_core_domain"/>
</dbReference>
<keyword evidence="8 10" id="KW-0238">DNA-binding</keyword>
<evidence type="ECO:0000256" key="6">
    <source>
        <dbReference type="ARBA" id="ARBA00022842"/>
    </source>
</evidence>
<comment type="similarity">
    <text evidence="2 10">Belongs to the type IA topoisomerase family.</text>
</comment>
<feature type="region of interest" description="Interaction with DNA" evidence="10">
    <location>
        <begin position="159"/>
        <end position="164"/>
    </location>
</feature>
<protein>
    <recommendedName>
        <fullName evidence="10">DNA topoisomerase 1</fullName>
        <ecNumber evidence="10">5.6.2.1</ecNumber>
    </recommendedName>
    <alternativeName>
        <fullName evidence="10">DNA topoisomerase I</fullName>
    </alternativeName>
</protein>
<evidence type="ECO:0000259" key="12">
    <source>
        <dbReference type="PROSITE" id="PS52039"/>
    </source>
</evidence>
<dbReference type="InterPro" id="IPR003602">
    <property type="entry name" value="Topo_IA_DNA-bd_dom"/>
</dbReference>
<dbReference type="InterPro" id="IPR013497">
    <property type="entry name" value="Topo_IA_cen"/>
</dbReference>